<reference evidence="5 6" key="1">
    <citation type="submission" date="2016-10" db="EMBL/GenBank/DDBJ databases">
        <authorList>
            <person name="de Groot N.N."/>
        </authorList>
    </citation>
    <scope>NUCLEOTIDE SEQUENCE [LARGE SCALE GENOMIC DNA]</scope>
    <source>
        <strain evidence="5 6">CGMCC 1.7054</strain>
    </source>
</reference>
<evidence type="ECO:0000256" key="2">
    <source>
        <dbReference type="ARBA" id="ARBA00022801"/>
    </source>
</evidence>
<dbReference type="PANTHER" id="PTHR11049:SF16">
    <property type="entry name" value="PROTEIN VDLD"/>
    <property type="match status" value="1"/>
</dbReference>
<evidence type="ECO:0000256" key="3">
    <source>
        <dbReference type="PROSITE-ProRule" id="PRU01106"/>
    </source>
</evidence>
<dbReference type="GO" id="GO:0052816">
    <property type="term" value="F:long-chain fatty acyl-CoA hydrolase activity"/>
    <property type="evidence" value="ECO:0007669"/>
    <property type="project" value="TreeGrafter"/>
</dbReference>
<dbReference type="Gene3D" id="3.10.129.10">
    <property type="entry name" value="Hotdog Thioesterase"/>
    <property type="match status" value="2"/>
</dbReference>
<evidence type="ECO:0000313" key="6">
    <source>
        <dbReference type="Proteomes" id="UP000198881"/>
    </source>
</evidence>
<dbReference type="OrthoDB" id="9809430at2"/>
<organism evidence="5 6">
    <name type="scientific">Micrococcus terreus</name>
    <dbReference type="NCBI Taxonomy" id="574650"/>
    <lineage>
        <taxon>Bacteria</taxon>
        <taxon>Bacillati</taxon>
        <taxon>Actinomycetota</taxon>
        <taxon>Actinomycetes</taxon>
        <taxon>Micrococcales</taxon>
        <taxon>Micrococcaceae</taxon>
        <taxon>Micrococcus</taxon>
    </lineage>
</organism>
<dbReference type="GO" id="GO:0005829">
    <property type="term" value="C:cytosol"/>
    <property type="evidence" value="ECO:0007669"/>
    <property type="project" value="TreeGrafter"/>
</dbReference>
<dbReference type="PANTHER" id="PTHR11049">
    <property type="entry name" value="ACYL COENZYME A THIOESTER HYDROLASE"/>
    <property type="match status" value="1"/>
</dbReference>
<feature type="domain" description="HotDog ACOT-type" evidence="4">
    <location>
        <begin position="1"/>
        <end position="139"/>
    </location>
</feature>
<dbReference type="PROSITE" id="PS51770">
    <property type="entry name" value="HOTDOG_ACOT"/>
    <property type="match status" value="2"/>
</dbReference>
<evidence type="ECO:0000313" key="5">
    <source>
        <dbReference type="EMBL" id="SFV24046.1"/>
    </source>
</evidence>
<dbReference type="GO" id="GO:0006637">
    <property type="term" value="P:acyl-CoA metabolic process"/>
    <property type="evidence" value="ECO:0007669"/>
    <property type="project" value="TreeGrafter"/>
</dbReference>
<evidence type="ECO:0000256" key="1">
    <source>
        <dbReference type="ARBA" id="ARBA00010458"/>
    </source>
</evidence>
<comment type="similarity">
    <text evidence="1">Belongs to the acyl coenzyme A hydrolase family.</text>
</comment>
<evidence type="ECO:0000259" key="4">
    <source>
        <dbReference type="PROSITE" id="PS51770"/>
    </source>
</evidence>
<dbReference type="AlphaFoldDB" id="A0A1I7MQ55"/>
<dbReference type="InterPro" id="IPR006683">
    <property type="entry name" value="Thioestr_dom"/>
</dbReference>
<dbReference type="CDD" id="cd03442">
    <property type="entry name" value="BFIT_BACH"/>
    <property type="match status" value="2"/>
</dbReference>
<name>A0A1I7MQ55_9MICC</name>
<keyword evidence="6" id="KW-1185">Reference proteome</keyword>
<dbReference type="InterPro" id="IPR040170">
    <property type="entry name" value="Cytosol_ACT"/>
</dbReference>
<dbReference type="InterPro" id="IPR033120">
    <property type="entry name" value="HOTDOG_ACOT"/>
</dbReference>
<dbReference type="RefSeq" id="WP_091698394.1">
    <property type="nucleotide sequence ID" value="NZ_FPCG01000009.1"/>
</dbReference>
<accession>A0A1I7MQ55</accession>
<protein>
    <submittedName>
        <fullName evidence="5">Acyl-CoA hydrolase</fullName>
    </submittedName>
</protein>
<keyword evidence="2 3" id="KW-0378">Hydrolase</keyword>
<gene>
    <name evidence="5" type="ORF">SAMN04487966_10980</name>
</gene>
<dbReference type="SUPFAM" id="SSF54637">
    <property type="entry name" value="Thioesterase/thiol ester dehydrase-isomerase"/>
    <property type="match status" value="2"/>
</dbReference>
<dbReference type="Pfam" id="PF03061">
    <property type="entry name" value="4HBT"/>
    <property type="match status" value="2"/>
</dbReference>
<dbReference type="EMBL" id="FPCG01000009">
    <property type="protein sequence ID" value="SFV24046.1"/>
    <property type="molecule type" value="Genomic_DNA"/>
</dbReference>
<feature type="domain" description="HotDog ACOT-type" evidence="4">
    <location>
        <begin position="186"/>
        <end position="298"/>
    </location>
</feature>
<dbReference type="Proteomes" id="UP000198881">
    <property type="component" value="Unassembled WGS sequence"/>
</dbReference>
<dbReference type="InterPro" id="IPR029069">
    <property type="entry name" value="HotDog_dom_sf"/>
</dbReference>
<dbReference type="STRING" id="574650.SAMN04487966_10980"/>
<sequence>MARRSSVALQFRAESYDHPDGTVDGGTVMTWIDKAAYAAAASWSGTNVVTSYVGNMHFAHPVPVETRVVVQARVVHTGTTSIHVQTRVILPDLPGGPAGSAEAAGGVVAAGVAAGSGESSTEPVVCTECVMVYVSVDEQHRPQPVTPWEPATPAQMERERLAKIRSHMRREVEELIASAPRPEGSTAERIVLRFLATTKDVYPGETIQGGSVMRWIDEAADVCASRWCGESVVAVFGGGVRFYEPVRVGDLVELEARLVHTGPRSMHVSVQARAGDRRNPVPSLIAHGLAVMVATGEDGRAQQIRQWEPTTEADRVLERRAVELVGLRNRSAHEWAAG</sequence>
<proteinExistence type="inferred from homology"/>